<dbReference type="EMBL" id="BSFL01000003">
    <property type="protein sequence ID" value="GLK80643.1"/>
    <property type="molecule type" value="Genomic_DNA"/>
</dbReference>
<keyword evidence="2" id="KW-0812">Transmembrane</keyword>
<dbReference type="AlphaFoldDB" id="A0A9W6JQM6"/>
<feature type="transmembrane region" description="Helical" evidence="2">
    <location>
        <begin position="123"/>
        <end position="143"/>
    </location>
</feature>
<dbReference type="Gene3D" id="3.30.70.1070">
    <property type="entry name" value="Sporulation related repeat"/>
    <property type="match status" value="1"/>
</dbReference>
<reference evidence="4" key="1">
    <citation type="journal article" date="2014" name="Int. J. Syst. Evol. Microbiol.">
        <title>Complete genome sequence of Corynebacterium casei LMG S-19264T (=DSM 44701T), isolated from a smear-ripened cheese.</title>
        <authorList>
            <consortium name="US DOE Joint Genome Institute (JGI-PGF)"/>
            <person name="Walter F."/>
            <person name="Albersmeier A."/>
            <person name="Kalinowski J."/>
            <person name="Ruckert C."/>
        </authorList>
    </citation>
    <scope>NUCLEOTIDE SEQUENCE</scope>
    <source>
        <strain evidence="4">VKM B-2748</strain>
    </source>
</reference>
<evidence type="ECO:0000256" key="1">
    <source>
        <dbReference type="SAM" id="MobiDB-lite"/>
    </source>
</evidence>
<feature type="region of interest" description="Disordered" evidence="1">
    <location>
        <begin position="190"/>
        <end position="246"/>
    </location>
</feature>
<evidence type="ECO:0000259" key="3">
    <source>
        <dbReference type="PROSITE" id="PS51724"/>
    </source>
</evidence>
<keyword evidence="5" id="KW-1185">Reference proteome</keyword>
<feature type="region of interest" description="Disordered" evidence="1">
    <location>
        <begin position="277"/>
        <end position="371"/>
    </location>
</feature>
<dbReference type="SUPFAM" id="SSF110997">
    <property type="entry name" value="Sporulation related repeat"/>
    <property type="match status" value="1"/>
</dbReference>
<dbReference type="InterPro" id="IPR036680">
    <property type="entry name" value="SPOR-like_sf"/>
</dbReference>
<proteinExistence type="predicted"/>
<evidence type="ECO:0000313" key="5">
    <source>
        <dbReference type="Proteomes" id="UP001143309"/>
    </source>
</evidence>
<organism evidence="4 5">
    <name type="scientific">Methylopila turkensis</name>
    <dbReference type="NCBI Taxonomy" id="1437816"/>
    <lineage>
        <taxon>Bacteria</taxon>
        <taxon>Pseudomonadati</taxon>
        <taxon>Pseudomonadota</taxon>
        <taxon>Alphaproteobacteria</taxon>
        <taxon>Hyphomicrobiales</taxon>
        <taxon>Methylopilaceae</taxon>
        <taxon>Methylopila</taxon>
    </lineage>
</organism>
<dbReference type="InterPro" id="IPR007730">
    <property type="entry name" value="SPOR-like_dom"/>
</dbReference>
<reference evidence="4" key="2">
    <citation type="submission" date="2023-01" db="EMBL/GenBank/DDBJ databases">
        <authorList>
            <person name="Sun Q."/>
            <person name="Evtushenko L."/>
        </authorList>
    </citation>
    <scope>NUCLEOTIDE SEQUENCE</scope>
    <source>
        <strain evidence="4">VKM B-2748</strain>
    </source>
</reference>
<feature type="region of interest" description="Disordered" evidence="1">
    <location>
        <begin position="29"/>
        <end position="48"/>
    </location>
</feature>
<keyword evidence="2" id="KW-0472">Membrane</keyword>
<keyword evidence="2" id="KW-1133">Transmembrane helix</keyword>
<feature type="domain" description="SPOR" evidence="3">
    <location>
        <begin position="370"/>
        <end position="455"/>
    </location>
</feature>
<dbReference type="PROSITE" id="PS51724">
    <property type="entry name" value="SPOR"/>
    <property type="match status" value="1"/>
</dbReference>
<evidence type="ECO:0000313" key="4">
    <source>
        <dbReference type="EMBL" id="GLK80643.1"/>
    </source>
</evidence>
<feature type="compositionally biased region" description="Basic and acidic residues" evidence="1">
    <location>
        <begin position="190"/>
        <end position="205"/>
    </location>
</feature>
<gene>
    <name evidence="4" type="ORF">GCM10008174_23840</name>
</gene>
<dbReference type="Proteomes" id="UP001143309">
    <property type="component" value="Unassembled WGS sequence"/>
</dbReference>
<protein>
    <recommendedName>
        <fullName evidence="3">SPOR domain-containing protein</fullName>
    </recommendedName>
</protein>
<dbReference type="Pfam" id="PF05036">
    <property type="entry name" value="SPOR"/>
    <property type="match status" value="1"/>
</dbReference>
<feature type="compositionally biased region" description="Pro residues" evidence="1">
    <location>
        <begin position="311"/>
        <end position="321"/>
    </location>
</feature>
<feature type="compositionally biased region" description="Low complexity" evidence="1">
    <location>
        <begin position="294"/>
        <end position="310"/>
    </location>
</feature>
<accession>A0A9W6JQM6</accession>
<dbReference type="GO" id="GO:0042834">
    <property type="term" value="F:peptidoglycan binding"/>
    <property type="evidence" value="ECO:0007669"/>
    <property type="project" value="InterPro"/>
</dbReference>
<name>A0A9W6JQM6_9HYPH</name>
<evidence type="ECO:0000256" key="2">
    <source>
        <dbReference type="SAM" id="Phobius"/>
    </source>
</evidence>
<feature type="compositionally biased region" description="Low complexity" evidence="1">
    <location>
        <begin position="322"/>
        <end position="371"/>
    </location>
</feature>
<sequence length="455" mass="47555">MRPALAGPHVWLSEAGKMQNQAMRRGVAYDGRDNAGSDDYERYANDPDLFEGAGRQDLGLRGGHHYDAHGRADPRYVEMGEGQEPVYDPRAYAPNPDEPYDYDADGNPVFYEPERSRGGRTGLMLVAAVVGVAMLGAGGVLAYRSMGAGGAFSGEPPLIKAETEPVKTVPDNPGGAEVPHQNKQIYDRVGGEEPQKSKVVSRQEEPVDLPASSAPARNSDIARVILPGGPASVEPTPPSTMGSEPRRVKTVEITPDTSYDTPTATAPVRDPIAEMARSGEPPVSEFDNGIMSDAPARAETPAPRPQAAAPTPTPRPAPAPAARPSATPAPALAPQQRAAQPAPAPQAPREQQVAAAAAPRAATPAAPAATTARGGFVVQVTSQRSDAEARAAYAALQRKYPQVLGSYSASIQTATVGDRGTYYRVRVGPFADGAQASSVCSNLRAAGGDCVVSRN</sequence>
<feature type="compositionally biased region" description="Basic and acidic residues" evidence="1">
    <location>
        <begin position="30"/>
        <end position="45"/>
    </location>
</feature>
<comment type="caution">
    <text evidence="4">The sequence shown here is derived from an EMBL/GenBank/DDBJ whole genome shotgun (WGS) entry which is preliminary data.</text>
</comment>